<dbReference type="EMBL" id="BORR01000003">
    <property type="protein sequence ID" value="GIO36213.1"/>
    <property type="molecule type" value="Genomic_DNA"/>
</dbReference>
<protein>
    <recommendedName>
        <fullName evidence="3">Phage head morphogenesis domain-containing protein</fullName>
    </recommendedName>
</protein>
<evidence type="ECO:0000313" key="2">
    <source>
        <dbReference type="Proteomes" id="UP000681162"/>
    </source>
</evidence>
<dbReference type="AlphaFoldDB" id="A0A919XTR5"/>
<accession>A0A919XTR5</accession>
<reference evidence="1 2" key="1">
    <citation type="submission" date="2021-03" db="EMBL/GenBank/DDBJ databases">
        <title>Antimicrobial resistance genes in bacteria isolated from Japanese honey, and their potential for conferring macrolide and lincosamide resistance in the American foulbrood pathogen Paenibacillus larvae.</title>
        <authorList>
            <person name="Okamoto M."/>
            <person name="Kumagai M."/>
            <person name="Kanamori H."/>
            <person name="Takamatsu D."/>
        </authorList>
    </citation>
    <scope>NUCLEOTIDE SEQUENCE [LARGE SCALE GENOMIC DNA]</scope>
    <source>
        <strain evidence="1 2">J41TS12</strain>
    </source>
</reference>
<proteinExistence type="predicted"/>
<dbReference type="Proteomes" id="UP000681162">
    <property type="component" value="Unassembled WGS sequence"/>
</dbReference>
<keyword evidence="2" id="KW-1185">Reference proteome</keyword>
<sequence>MAELPSAQYILEQLKLIAGPYAHFALAGRKKYVDLRLRQDQAVRSIFIRSADKIAKEIRRLKRLGTGSEMNMRYLVALRDSLKQSGIGESLTELLQKDIVKAVDAGSTYSMEVTMSQISKTKLAKAPLQRTFFRTNERAVEACWARTERGLHLSDRIWQKDQKYRMAMTEIIQDGVATGEDPVETARQIEKYVRRGKKTLAVDYPEMMDRMGGRIPNDISYEALRLVRTETAAAFGEGTIAAASVSPSYKGMKWVLSGSHPVRDKCDDLAEADHGLGVGVWPPGQEPPMPAHPNCLCILVSVHEDTDNFMRRLNEWTKDPQSHPDLEDWYTNVYSEVA</sequence>
<dbReference type="RefSeq" id="WP_212938565.1">
    <property type="nucleotide sequence ID" value="NZ_BORR01000003.1"/>
</dbReference>
<evidence type="ECO:0008006" key="3">
    <source>
        <dbReference type="Google" id="ProtNLM"/>
    </source>
</evidence>
<comment type="caution">
    <text evidence="1">The sequence shown here is derived from an EMBL/GenBank/DDBJ whole genome shotgun (WGS) entry which is preliminary data.</text>
</comment>
<organism evidence="1 2">
    <name type="scientific">Paenibacillus antibioticophila</name>
    <dbReference type="NCBI Taxonomy" id="1274374"/>
    <lineage>
        <taxon>Bacteria</taxon>
        <taxon>Bacillati</taxon>
        <taxon>Bacillota</taxon>
        <taxon>Bacilli</taxon>
        <taxon>Bacillales</taxon>
        <taxon>Paenibacillaceae</taxon>
        <taxon>Paenibacillus</taxon>
    </lineage>
</organism>
<evidence type="ECO:0000313" key="1">
    <source>
        <dbReference type="EMBL" id="GIO36213.1"/>
    </source>
</evidence>
<name>A0A919XTR5_9BACL</name>
<gene>
    <name evidence="1" type="ORF">J41TS12_10740</name>
</gene>